<dbReference type="PANTHER" id="PTHR36558">
    <property type="entry name" value="GLR1098 PROTEIN"/>
    <property type="match status" value="1"/>
</dbReference>
<protein>
    <submittedName>
        <fullName evidence="2">Uma2 family endonuclease</fullName>
    </submittedName>
</protein>
<dbReference type="Proteomes" id="UP001302120">
    <property type="component" value="Unassembled WGS sequence"/>
</dbReference>
<dbReference type="EMBL" id="JAYGHG010000002">
    <property type="protein sequence ID" value="MEA5580119.1"/>
    <property type="molecule type" value="Genomic_DNA"/>
</dbReference>
<dbReference type="SUPFAM" id="SSF52980">
    <property type="entry name" value="Restriction endonuclease-like"/>
    <property type="match status" value="1"/>
</dbReference>
<reference evidence="2 3" key="1">
    <citation type="submission" date="2023-12" db="EMBL/GenBank/DDBJ databases">
        <title>Baltic Sea Cyanobacteria.</title>
        <authorList>
            <person name="Delbaje E."/>
            <person name="Fewer D.P."/>
            <person name="Shishido T.K."/>
        </authorList>
    </citation>
    <scope>NUCLEOTIDE SEQUENCE [LARGE SCALE GENOMIC DNA]</scope>
    <source>
        <strain evidence="2 3">UHCC-0300</strain>
    </source>
</reference>
<keyword evidence="3" id="KW-1185">Reference proteome</keyword>
<accession>A0ABU5UAB0</accession>
<dbReference type="PANTHER" id="PTHR36558:SF1">
    <property type="entry name" value="RESTRICTION ENDONUCLEASE DOMAIN-CONTAINING PROTEIN-RELATED"/>
    <property type="match status" value="1"/>
</dbReference>
<dbReference type="GO" id="GO:0004519">
    <property type="term" value="F:endonuclease activity"/>
    <property type="evidence" value="ECO:0007669"/>
    <property type="project" value="UniProtKB-KW"/>
</dbReference>
<dbReference type="RefSeq" id="WP_323194465.1">
    <property type="nucleotide sequence ID" value="NZ_JAYGHG010000002.1"/>
</dbReference>
<feature type="domain" description="Putative restriction endonuclease" evidence="1">
    <location>
        <begin position="13"/>
        <end position="170"/>
    </location>
</feature>
<name>A0ABU5UAB0_9CYAN</name>
<evidence type="ECO:0000313" key="3">
    <source>
        <dbReference type="Proteomes" id="UP001302120"/>
    </source>
</evidence>
<keyword evidence="2" id="KW-0255">Endonuclease</keyword>
<dbReference type="InterPro" id="IPR008538">
    <property type="entry name" value="Uma2"/>
</dbReference>
<keyword evidence="2" id="KW-0540">Nuclease</keyword>
<dbReference type="InterPro" id="IPR012296">
    <property type="entry name" value="Nuclease_put_TT1808"/>
</dbReference>
<dbReference type="Gene3D" id="3.90.1570.10">
    <property type="entry name" value="tt1808, chain A"/>
    <property type="match status" value="1"/>
</dbReference>
<gene>
    <name evidence="2" type="ORF">VB620_02050</name>
</gene>
<organism evidence="2 3">
    <name type="scientific">Nodularia harveyana UHCC-0300</name>
    <dbReference type="NCBI Taxonomy" id="2974287"/>
    <lineage>
        <taxon>Bacteria</taxon>
        <taxon>Bacillati</taxon>
        <taxon>Cyanobacteriota</taxon>
        <taxon>Cyanophyceae</taxon>
        <taxon>Nostocales</taxon>
        <taxon>Nodulariaceae</taxon>
        <taxon>Nodularia</taxon>
    </lineage>
</organism>
<dbReference type="Pfam" id="PF05685">
    <property type="entry name" value="Uma2"/>
    <property type="match status" value="1"/>
</dbReference>
<keyword evidence="2" id="KW-0378">Hydrolase</keyword>
<sequence>MIAIPQPPSKMTVQEYLTWEPQQDIRYEYVNGKIFAMTGGTIPHNDIALNLYTALRPHLHSKGCRVNVSDVKVQVTPQSPYYYPDLIVSCDPQDLKAHKFIQYPRIIVEVLSPGTSARDRGEKLSDYLTMPTLQEYLLIDSEKISVERYSRGEGRMWLYYPYIPGDIITLSSIEFECPIELLYENVIFPTEQ</sequence>
<comment type="caution">
    <text evidence="2">The sequence shown here is derived from an EMBL/GenBank/DDBJ whole genome shotgun (WGS) entry which is preliminary data.</text>
</comment>
<proteinExistence type="predicted"/>
<evidence type="ECO:0000259" key="1">
    <source>
        <dbReference type="Pfam" id="PF05685"/>
    </source>
</evidence>
<dbReference type="InterPro" id="IPR011335">
    <property type="entry name" value="Restrct_endonuc-II-like"/>
</dbReference>
<dbReference type="CDD" id="cd06260">
    <property type="entry name" value="DUF820-like"/>
    <property type="match status" value="1"/>
</dbReference>
<evidence type="ECO:0000313" key="2">
    <source>
        <dbReference type="EMBL" id="MEA5580119.1"/>
    </source>
</evidence>